<evidence type="ECO:0000259" key="2">
    <source>
        <dbReference type="Pfam" id="PF11796"/>
    </source>
</evidence>
<accession>A0A1Q2CSZ2</accession>
<reference evidence="4" key="1">
    <citation type="submission" date="2017-02" db="EMBL/GenBank/DDBJ databases">
        <title>Tessaracoccus aquaemaris sp. nov., isolated from the intestine of a Korean rockfish, Sebastes schlegelii, in a marine aquaculture pond.</title>
        <authorList>
            <person name="Tak E.J."/>
            <person name="Bae J.-W."/>
        </authorList>
    </citation>
    <scope>NUCLEOTIDE SEQUENCE [LARGE SCALE GENOMIC DNA]</scope>
    <source>
        <strain evidence="4">NSG39</strain>
    </source>
</reference>
<dbReference type="AlphaFoldDB" id="A0A1Q2CSZ2"/>
<evidence type="ECO:0000313" key="4">
    <source>
        <dbReference type="Proteomes" id="UP000188145"/>
    </source>
</evidence>
<dbReference type="EMBL" id="CP019606">
    <property type="protein sequence ID" value="AQP49229.1"/>
    <property type="molecule type" value="Genomic_DNA"/>
</dbReference>
<sequence length="430" mass="45173">MMAPNQSKDDPRLTGPVRRYLAAQSLDPLWAAVRSRLERNGLVPAGTVSVNLDDEGADAVGGLLGASVPTGNVRIKLESVDAALRRSAAARGLISVCVELTGPLIDRQSVRRERTKSRASVLAALEAGVEAAGLSAQPWVSALVESVRRTGLLTRSGDSAAQTVAVASRALALLSTNLISDVLPEPTWEIAQLASQCAGDAHGLDDGTAASLLVLRAAALATGTPMPSTGPGRRELWLRIGVSADTVSGTLIAWGLRPPGDGPWAKMMRQRAEAGLVSHVTMQEWKVSAGQERWGVPGQQVWACENPQVLQAAITSGARGPLLCFSGNPASIGLTVLDRLVQEGVDVLYHGDFDVAGLAIATRLYARGARPWRMSAHEYVQAAPRLPSAPPLAGKVPDVAWAPGLADAMNKLNRALHEEAMLAVLLGDLQ</sequence>
<dbReference type="NCBIfam" id="TIGR02679">
    <property type="entry name" value="TIGR02679 family protein"/>
    <property type="match status" value="1"/>
</dbReference>
<protein>
    <submittedName>
        <fullName evidence="3">TIGR02679 family protein</fullName>
    </submittedName>
</protein>
<proteinExistence type="predicted"/>
<dbReference type="InterPro" id="IPR024465">
    <property type="entry name" value="DUF2399"/>
</dbReference>
<dbReference type="KEGG" id="tes:BW730_05685"/>
<dbReference type="Pfam" id="PF09664">
    <property type="entry name" value="DUF2399"/>
    <property type="match status" value="1"/>
</dbReference>
<evidence type="ECO:0000259" key="1">
    <source>
        <dbReference type="Pfam" id="PF09664"/>
    </source>
</evidence>
<organism evidence="3 4">
    <name type="scientific">Tessaracoccus aquimaris</name>
    <dbReference type="NCBI Taxonomy" id="1332264"/>
    <lineage>
        <taxon>Bacteria</taxon>
        <taxon>Bacillati</taxon>
        <taxon>Actinomycetota</taxon>
        <taxon>Actinomycetes</taxon>
        <taxon>Propionibacteriales</taxon>
        <taxon>Propionibacteriaceae</taxon>
        <taxon>Tessaracoccus</taxon>
    </lineage>
</organism>
<dbReference type="InterPro" id="IPR024466">
    <property type="entry name" value="CHP02679_N"/>
</dbReference>
<feature type="domain" description="Conserved hypothetical protein CHP02679 N terminus" evidence="2">
    <location>
        <begin position="45"/>
        <end position="258"/>
    </location>
</feature>
<feature type="domain" description="DUF2399" evidence="1">
    <location>
        <begin position="283"/>
        <end position="429"/>
    </location>
</feature>
<gene>
    <name evidence="3" type="ORF">BW730_05685</name>
</gene>
<dbReference type="Pfam" id="PF11796">
    <property type="entry name" value="DUF3323"/>
    <property type="match status" value="1"/>
</dbReference>
<keyword evidence="4" id="KW-1185">Reference proteome</keyword>
<name>A0A1Q2CSZ2_9ACTN</name>
<dbReference type="STRING" id="1332264.BW730_05685"/>
<dbReference type="InterPro" id="IPR013495">
    <property type="entry name" value="CHP02679"/>
</dbReference>
<dbReference type="Proteomes" id="UP000188145">
    <property type="component" value="Chromosome"/>
</dbReference>
<evidence type="ECO:0000313" key="3">
    <source>
        <dbReference type="EMBL" id="AQP49229.1"/>
    </source>
</evidence>